<gene>
    <name evidence="1" type="ORF">NOSIN_13300</name>
</gene>
<dbReference type="Proteomes" id="UP000189004">
    <property type="component" value="Unassembled WGS sequence"/>
</dbReference>
<evidence type="ECO:0000313" key="1">
    <source>
        <dbReference type="EMBL" id="OOC54661.1"/>
    </source>
</evidence>
<comment type="caution">
    <text evidence="1">The sequence shown here is derived from an EMBL/GenBank/DDBJ whole genome shotgun (WGS) entry which is preliminary data.</text>
</comment>
<dbReference type="AlphaFoldDB" id="A0A1V3C1J1"/>
<name>A0A1V3C1J1_9ACTN</name>
<reference evidence="2" key="1">
    <citation type="submission" date="2016-08" db="EMBL/GenBank/DDBJ databases">
        <authorList>
            <person name="Tokovenko B."/>
            <person name="Kalinowski J."/>
        </authorList>
    </citation>
    <scope>NUCLEOTIDE SEQUENCE [LARGE SCALE GENOMIC DNA]</scope>
    <source>
        <strain evidence="2">UTMC102</strain>
    </source>
</reference>
<evidence type="ECO:0008006" key="3">
    <source>
        <dbReference type="Google" id="ProtNLM"/>
    </source>
</evidence>
<keyword evidence="2" id="KW-1185">Reference proteome</keyword>
<sequence length="166" mass="17980">MERTWAPAWQFPLLYVVEGSQTELSVASLRCYRHDRAPRMPYRTRPGWYRDRELFALVNEAHQELAAPILLVWNNLSGPRSGQTRRAIATRTWLEVEYLPAYAPKLDPTEGAWAHHLLLDAVAGASRLVAGDAGAVAQARSAPGAVAVGPTSGGGVGHPEAFGGLA</sequence>
<accession>A0A1V3C1J1</accession>
<evidence type="ECO:0000313" key="2">
    <source>
        <dbReference type="Proteomes" id="UP000189004"/>
    </source>
</evidence>
<protein>
    <recommendedName>
        <fullName evidence="3">Tc1-like transposase DDE domain-containing protein</fullName>
    </recommendedName>
</protein>
<dbReference type="STRING" id="501010.NOSIN_13300"/>
<dbReference type="EMBL" id="MCOK01000001">
    <property type="protein sequence ID" value="OOC54661.1"/>
    <property type="molecule type" value="Genomic_DNA"/>
</dbReference>
<organism evidence="1 2">
    <name type="scientific">Nocardiopsis sinuspersici</name>
    <dbReference type="NCBI Taxonomy" id="501010"/>
    <lineage>
        <taxon>Bacteria</taxon>
        <taxon>Bacillati</taxon>
        <taxon>Actinomycetota</taxon>
        <taxon>Actinomycetes</taxon>
        <taxon>Streptosporangiales</taxon>
        <taxon>Nocardiopsidaceae</taxon>
        <taxon>Nocardiopsis</taxon>
    </lineage>
</organism>
<proteinExistence type="predicted"/>